<dbReference type="KEGG" id="rhs:A3Q41_01411"/>
<dbReference type="PROSITE" id="PS50995">
    <property type="entry name" value="HTH_MARR_2"/>
    <property type="match status" value="1"/>
</dbReference>
<dbReference type="EMBL" id="CP015220">
    <property type="protein sequence ID" value="AMY22719.1"/>
    <property type="molecule type" value="Genomic_DNA"/>
</dbReference>
<dbReference type="PANTHER" id="PTHR33164">
    <property type="entry name" value="TRANSCRIPTIONAL REGULATOR, MARR FAMILY"/>
    <property type="match status" value="1"/>
</dbReference>
<dbReference type="PANTHER" id="PTHR33164:SF57">
    <property type="entry name" value="MARR-FAMILY TRANSCRIPTIONAL REGULATOR"/>
    <property type="match status" value="1"/>
</dbReference>
<evidence type="ECO:0000259" key="4">
    <source>
        <dbReference type="PROSITE" id="PS50995"/>
    </source>
</evidence>
<sequence length="161" mass="17975">MAVQSTTAESLVEEVFLFGRTLKRAVTTGVEDSPLPQALTGVLAILATEGECRQTDLASRLCVSQSALSRQIADLVELGYIDRHPDPDDRRASRVCVSDEGQARLKQIWDRRARRLAEMLSEWSETEALDALDSIRKLNDTFTEDAHAQHQDVARIELIAR</sequence>
<dbReference type="InterPro" id="IPR036390">
    <property type="entry name" value="WH_DNA-bd_sf"/>
</dbReference>
<dbReference type="RefSeq" id="WP_032366715.1">
    <property type="nucleotide sequence ID" value="NZ_CAKKLU010000028.1"/>
</dbReference>
<dbReference type="GO" id="GO:0003700">
    <property type="term" value="F:DNA-binding transcription factor activity"/>
    <property type="evidence" value="ECO:0007669"/>
    <property type="project" value="InterPro"/>
</dbReference>
<dbReference type="CDD" id="cd00090">
    <property type="entry name" value="HTH_ARSR"/>
    <property type="match status" value="1"/>
</dbReference>
<evidence type="ECO:0000256" key="2">
    <source>
        <dbReference type="ARBA" id="ARBA00023125"/>
    </source>
</evidence>
<dbReference type="SMART" id="SM00347">
    <property type="entry name" value="HTH_MARR"/>
    <property type="match status" value="1"/>
</dbReference>
<dbReference type="InterPro" id="IPR036388">
    <property type="entry name" value="WH-like_DNA-bd_sf"/>
</dbReference>
<dbReference type="InterPro" id="IPR023187">
    <property type="entry name" value="Tscrpt_reg_MarR-type_CS"/>
</dbReference>
<dbReference type="Proteomes" id="UP000076038">
    <property type="component" value="Chromosome"/>
</dbReference>
<gene>
    <name evidence="5" type="ORF">A3Q41_01411</name>
</gene>
<evidence type="ECO:0000256" key="1">
    <source>
        <dbReference type="ARBA" id="ARBA00023015"/>
    </source>
</evidence>
<keyword evidence="1" id="KW-0805">Transcription regulation</keyword>
<dbReference type="PRINTS" id="PR00598">
    <property type="entry name" value="HTHMARR"/>
</dbReference>
<dbReference type="GeneID" id="93551444"/>
<accession>A0A143QIG3</accession>
<dbReference type="PROSITE" id="PS01117">
    <property type="entry name" value="HTH_MARR_1"/>
    <property type="match status" value="1"/>
</dbReference>
<reference evidence="5 6" key="1">
    <citation type="journal article" date="2016" name="Genome Announc.">
        <title>Complete Genome and Plasmid Sequences for Rhodococcus fascians D188 and Draft Sequences for Rhodococcus Isolates PBTS 1 and PBTS 2.</title>
        <authorList>
            <person name="Stamler R.A."/>
            <person name="Vereecke D."/>
            <person name="Zhang Y."/>
            <person name="Schilkey F."/>
            <person name="Devitt N."/>
            <person name="Randall J.J."/>
        </authorList>
    </citation>
    <scope>NUCLEOTIDE SEQUENCE [LARGE SCALE GENOMIC DNA]</scope>
    <source>
        <strain evidence="5 6">PBTS2</strain>
    </source>
</reference>
<keyword evidence="3" id="KW-0804">Transcription</keyword>
<dbReference type="AlphaFoldDB" id="A0A143QIG3"/>
<protein>
    <submittedName>
        <fullName evidence="5">Putative HTH-type transcriptional regulator</fullName>
    </submittedName>
</protein>
<organism evidence="5 6">
    <name type="scientific">Rhodococcoides fascians</name>
    <name type="common">Rhodococcus fascians</name>
    <dbReference type="NCBI Taxonomy" id="1828"/>
    <lineage>
        <taxon>Bacteria</taxon>
        <taxon>Bacillati</taxon>
        <taxon>Actinomycetota</taxon>
        <taxon>Actinomycetes</taxon>
        <taxon>Mycobacteriales</taxon>
        <taxon>Nocardiaceae</taxon>
        <taxon>Rhodococcoides</taxon>
    </lineage>
</organism>
<proteinExistence type="predicted"/>
<keyword evidence="6" id="KW-1185">Reference proteome</keyword>
<dbReference type="InterPro" id="IPR039422">
    <property type="entry name" value="MarR/SlyA-like"/>
</dbReference>
<dbReference type="GO" id="GO:0003677">
    <property type="term" value="F:DNA binding"/>
    <property type="evidence" value="ECO:0007669"/>
    <property type="project" value="UniProtKB-KW"/>
</dbReference>
<dbReference type="Pfam" id="PF01047">
    <property type="entry name" value="MarR"/>
    <property type="match status" value="1"/>
</dbReference>
<dbReference type="Gene3D" id="1.10.10.10">
    <property type="entry name" value="Winged helix-like DNA-binding domain superfamily/Winged helix DNA-binding domain"/>
    <property type="match status" value="1"/>
</dbReference>
<dbReference type="PATRIC" id="fig|1653479.3.peg.1429"/>
<evidence type="ECO:0000256" key="3">
    <source>
        <dbReference type="ARBA" id="ARBA00023163"/>
    </source>
</evidence>
<accession>A0A260U0L3</accession>
<dbReference type="OrthoDB" id="4311144at2"/>
<reference evidence="6" key="2">
    <citation type="submission" date="2016-04" db="EMBL/GenBank/DDBJ databases">
        <title>Complete Genome and Plasmid Sequences for Rhodococcus fascians D188 and Draft Sequences for Rhodococcus spp. Isolates PBTS 1 and PBTS 2.</title>
        <authorList>
            <person name="Stamer R."/>
            <person name="Vereecke D."/>
            <person name="Zhang Y."/>
            <person name="Schilkey F."/>
            <person name="Devitt N."/>
            <person name="Randall J."/>
        </authorList>
    </citation>
    <scope>NUCLEOTIDE SEQUENCE [LARGE SCALE GENOMIC DNA]</scope>
    <source>
        <strain evidence="6">PBTS2</strain>
    </source>
</reference>
<dbReference type="SUPFAM" id="SSF46785">
    <property type="entry name" value="Winged helix' DNA-binding domain"/>
    <property type="match status" value="1"/>
</dbReference>
<keyword evidence="2" id="KW-0238">DNA-binding</keyword>
<dbReference type="GO" id="GO:0006950">
    <property type="term" value="P:response to stress"/>
    <property type="evidence" value="ECO:0007669"/>
    <property type="project" value="TreeGrafter"/>
</dbReference>
<dbReference type="InterPro" id="IPR011991">
    <property type="entry name" value="ArsR-like_HTH"/>
</dbReference>
<name>A0A143QIG3_RHOFA</name>
<dbReference type="InterPro" id="IPR000835">
    <property type="entry name" value="HTH_MarR-typ"/>
</dbReference>
<evidence type="ECO:0000313" key="5">
    <source>
        <dbReference type="EMBL" id="AMY22719.1"/>
    </source>
</evidence>
<evidence type="ECO:0000313" key="6">
    <source>
        <dbReference type="Proteomes" id="UP000076038"/>
    </source>
</evidence>
<feature type="domain" description="HTH marR-type" evidence="4">
    <location>
        <begin position="8"/>
        <end position="140"/>
    </location>
</feature>